<proteinExistence type="predicted"/>
<organism evidence="1 2">
    <name type="scientific">Methanophagales virus GBV302</name>
    <dbReference type="NCBI Taxonomy" id="2999281"/>
    <lineage>
        <taxon>Viruses</taxon>
        <taxon>Duplodnaviria</taxon>
        <taxon>Heunggongvirae</taxon>
        <taxon>Uroviricota</taxon>
        <taxon>Caudoviricetes</taxon>
        <taxon>Nakonvirales</taxon>
        <taxon>Ekchuahviridae</taxon>
        <taxon>Kukulkanvirus</taxon>
        <taxon>Kukulkanvirus mexicoense</taxon>
    </lineage>
</organism>
<evidence type="ECO:0000313" key="2">
    <source>
        <dbReference type="Proteomes" id="UP001156237"/>
    </source>
</evidence>
<evidence type="ECO:0000313" key="1">
    <source>
        <dbReference type="EMBL" id="WAE39615.1"/>
    </source>
</evidence>
<name>A0A9E8VD82_9CAUD</name>
<sequence>MATNNLPSKIRAEVVVHRADGTTERHLPIAFDLMEEDRKAIENHLLLRRALALTRII</sequence>
<accession>A0A9E8VD82</accession>
<gene>
    <name evidence="1" type="ORF">FHOMOCKG_00087</name>
</gene>
<keyword evidence="2" id="KW-1185">Reference proteome</keyword>
<dbReference type="EMBL" id="OP880253">
    <property type="protein sequence ID" value="WAE39615.1"/>
    <property type="molecule type" value="Genomic_DNA"/>
</dbReference>
<protein>
    <submittedName>
        <fullName evidence="1">Uncharacterized protein</fullName>
    </submittedName>
</protein>
<dbReference type="Proteomes" id="UP001156237">
    <property type="component" value="Segment"/>
</dbReference>
<reference evidence="1 2" key="1">
    <citation type="submission" date="2022-10" db="EMBL/GenBank/DDBJ databases">
        <title>Evolutionary Diversification of Methanotrophic Ca. Methanophagales (ANME-1) and Their Expansive Virome.</title>
        <authorList>
            <person name="Laso-Perez R."/>
            <person name="Wu F."/>
            <person name="Cremiere A."/>
            <person name="Speth D.R."/>
            <person name="Magyar J.S."/>
            <person name="Krupovic M."/>
            <person name="Orphan V.J."/>
        </authorList>
    </citation>
    <scope>NUCLEOTIDE SEQUENCE [LARGE SCALE GENOMIC DNA]</scope>
</reference>